<proteinExistence type="predicted"/>
<protein>
    <submittedName>
        <fullName evidence="1">Uncharacterized protein</fullName>
    </submittedName>
</protein>
<dbReference type="EMBL" id="MU277216">
    <property type="protein sequence ID" value="KAI0060881.1"/>
    <property type="molecule type" value="Genomic_DNA"/>
</dbReference>
<feature type="non-terminal residue" evidence="1">
    <location>
        <position position="1"/>
    </location>
</feature>
<evidence type="ECO:0000313" key="2">
    <source>
        <dbReference type="Proteomes" id="UP000814140"/>
    </source>
</evidence>
<comment type="caution">
    <text evidence="1">The sequence shown here is derived from an EMBL/GenBank/DDBJ whole genome shotgun (WGS) entry which is preliminary data.</text>
</comment>
<accession>A0ACB8SYB0</accession>
<organism evidence="1 2">
    <name type="scientific">Artomyces pyxidatus</name>
    <dbReference type="NCBI Taxonomy" id="48021"/>
    <lineage>
        <taxon>Eukaryota</taxon>
        <taxon>Fungi</taxon>
        <taxon>Dikarya</taxon>
        <taxon>Basidiomycota</taxon>
        <taxon>Agaricomycotina</taxon>
        <taxon>Agaricomycetes</taxon>
        <taxon>Russulales</taxon>
        <taxon>Auriscalpiaceae</taxon>
        <taxon>Artomyces</taxon>
    </lineage>
</organism>
<dbReference type="Proteomes" id="UP000814140">
    <property type="component" value="Unassembled WGS sequence"/>
</dbReference>
<gene>
    <name evidence="1" type="ORF">BV25DRAFT_1806730</name>
</gene>
<name>A0ACB8SYB0_9AGAM</name>
<keyword evidence="2" id="KW-1185">Reference proteome</keyword>
<evidence type="ECO:0000313" key="1">
    <source>
        <dbReference type="EMBL" id="KAI0060881.1"/>
    </source>
</evidence>
<reference evidence="1" key="1">
    <citation type="submission" date="2021-03" db="EMBL/GenBank/DDBJ databases">
        <authorList>
            <consortium name="DOE Joint Genome Institute"/>
            <person name="Ahrendt S."/>
            <person name="Looney B.P."/>
            <person name="Miyauchi S."/>
            <person name="Morin E."/>
            <person name="Drula E."/>
            <person name="Courty P.E."/>
            <person name="Chicoki N."/>
            <person name="Fauchery L."/>
            <person name="Kohler A."/>
            <person name="Kuo A."/>
            <person name="Labutti K."/>
            <person name="Pangilinan J."/>
            <person name="Lipzen A."/>
            <person name="Riley R."/>
            <person name="Andreopoulos W."/>
            <person name="He G."/>
            <person name="Johnson J."/>
            <person name="Barry K.W."/>
            <person name="Grigoriev I.V."/>
            <person name="Nagy L."/>
            <person name="Hibbett D."/>
            <person name="Henrissat B."/>
            <person name="Matheny P.B."/>
            <person name="Labbe J."/>
            <person name="Martin F."/>
        </authorList>
    </citation>
    <scope>NUCLEOTIDE SEQUENCE</scope>
    <source>
        <strain evidence="1">HHB10654</strain>
    </source>
</reference>
<sequence length="68" mass="7646">ACAEFLQALEVCHANAWLKWTGGCNTAKLNLNKCLHGESVARASRNRDDAKVRREKREKALQDLHALD</sequence>
<reference evidence="1" key="2">
    <citation type="journal article" date="2022" name="New Phytol.">
        <title>Evolutionary transition to the ectomycorrhizal habit in the genomes of a hyperdiverse lineage of mushroom-forming fungi.</title>
        <authorList>
            <person name="Looney B."/>
            <person name="Miyauchi S."/>
            <person name="Morin E."/>
            <person name="Drula E."/>
            <person name="Courty P.E."/>
            <person name="Kohler A."/>
            <person name="Kuo A."/>
            <person name="LaButti K."/>
            <person name="Pangilinan J."/>
            <person name="Lipzen A."/>
            <person name="Riley R."/>
            <person name="Andreopoulos W."/>
            <person name="He G."/>
            <person name="Johnson J."/>
            <person name="Nolan M."/>
            <person name="Tritt A."/>
            <person name="Barry K.W."/>
            <person name="Grigoriev I.V."/>
            <person name="Nagy L.G."/>
            <person name="Hibbett D."/>
            <person name="Henrissat B."/>
            <person name="Matheny P.B."/>
            <person name="Labbe J."/>
            <person name="Martin F.M."/>
        </authorList>
    </citation>
    <scope>NUCLEOTIDE SEQUENCE</scope>
    <source>
        <strain evidence="1">HHB10654</strain>
    </source>
</reference>